<dbReference type="Pfam" id="PF00155">
    <property type="entry name" value="Aminotran_1_2"/>
    <property type="match status" value="1"/>
</dbReference>
<dbReference type="SUPFAM" id="SSF53383">
    <property type="entry name" value="PLP-dependent transferases"/>
    <property type="match status" value="1"/>
</dbReference>
<evidence type="ECO:0000256" key="2">
    <source>
        <dbReference type="ARBA" id="ARBA00007441"/>
    </source>
</evidence>
<feature type="compositionally biased region" description="Pro residues" evidence="6">
    <location>
        <begin position="85"/>
        <end position="137"/>
    </location>
</feature>
<evidence type="ECO:0000256" key="3">
    <source>
        <dbReference type="ARBA" id="ARBA00022576"/>
    </source>
</evidence>
<feature type="compositionally biased region" description="Gly residues" evidence="6">
    <location>
        <begin position="37"/>
        <end position="51"/>
    </location>
</feature>
<comment type="similarity">
    <text evidence="2">Belongs to the class-I pyridoxal-phosphate-dependent aminotransferase family.</text>
</comment>
<evidence type="ECO:0000256" key="5">
    <source>
        <dbReference type="ARBA" id="ARBA00022898"/>
    </source>
</evidence>
<dbReference type="PROSITE" id="PS00105">
    <property type="entry name" value="AA_TRANSFER_CLASS_1"/>
    <property type="match status" value="1"/>
</dbReference>
<dbReference type="InterPro" id="IPR015424">
    <property type="entry name" value="PyrdxlP-dep_Trfase"/>
</dbReference>
<evidence type="ECO:0000313" key="9">
    <source>
        <dbReference type="Proteomes" id="UP000383932"/>
    </source>
</evidence>
<dbReference type="PROSITE" id="PS51082">
    <property type="entry name" value="WH2"/>
    <property type="match status" value="1"/>
</dbReference>
<dbReference type="Pfam" id="PF02205">
    <property type="entry name" value="WH2"/>
    <property type="match status" value="1"/>
</dbReference>
<name>A0A5N5QUW7_9AGAM</name>
<evidence type="ECO:0000259" key="7">
    <source>
        <dbReference type="PROSITE" id="PS51082"/>
    </source>
</evidence>
<dbReference type="OrthoDB" id="2414662at2759"/>
<dbReference type="PRINTS" id="PR01217">
    <property type="entry name" value="PRICHEXTENSN"/>
</dbReference>
<evidence type="ECO:0000256" key="1">
    <source>
        <dbReference type="ARBA" id="ARBA00001933"/>
    </source>
</evidence>
<evidence type="ECO:0000313" key="8">
    <source>
        <dbReference type="EMBL" id="KAB5595555.1"/>
    </source>
</evidence>
<dbReference type="PANTHER" id="PTHR43807">
    <property type="entry name" value="FI04487P"/>
    <property type="match status" value="1"/>
</dbReference>
<organism evidence="8 9">
    <name type="scientific">Ceratobasidium theobromae</name>
    <dbReference type="NCBI Taxonomy" id="1582974"/>
    <lineage>
        <taxon>Eukaryota</taxon>
        <taxon>Fungi</taxon>
        <taxon>Dikarya</taxon>
        <taxon>Basidiomycota</taxon>
        <taxon>Agaricomycotina</taxon>
        <taxon>Agaricomycetes</taxon>
        <taxon>Cantharellales</taxon>
        <taxon>Ceratobasidiaceae</taxon>
        <taxon>Ceratobasidium</taxon>
    </lineage>
</organism>
<evidence type="ECO:0000256" key="4">
    <source>
        <dbReference type="ARBA" id="ARBA00022679"/>
    </source>
</evidence>
<keyword evidence="5" id="KW-0663">Pyridoxal phosphate</keyword>
<dbReference type="GO" id="GO:0016212">
    <property type="term" value="F:kynurenine-oxoglutarate transaminase activity"/>
    <property type="evidence" value="ECO:0007669"/>
    <property type="project" value="TreeGrafter"/>
</dbReference>
<gene>
    <name evidence="8" type="ORF">CTheo_1016</name>
</gene>
<keyword evidence="3 8" id="KW-0032">Aminotransferase</keyword>
<dbReference type="InterPro" id="IPR015422">
    <property type="entry name" value="PyrdxlP-dep_Trfase_small"/>
</dbReference>
<feature type="region of interest" description="Disordered" evidence="6">
    <location>
        <begin position="231"/>
        <end position="290"/>
    </location>
</feature>
<sequence>MDRSLLDAIQAGKQLKKAQTRDRSGPAIERGPKSPAGEGGGGGSGGGGIGMGAPPRLAGILADGIPKLRPVGNGPARSQTLAQAPVPPRSPAAPPLRPPPTAPPPRPPVAPPRPPVAAPPRPPPRPPVAPPPAPSAPALPARMPCASPEQGTPTLPKRAVPPPPARSSTMAPRAPPLLPARAVAPSAPRLPPPAPPIRHRSVSHEARSSSPPAPLAAPMAVRASLLAPVRPASADPPVRAATLAPPTRAPPPPRPVSAAVTGITPASATHSRAMSESAAITPGKKGKIPEPPSRVGDHVFPSPSAFPPPRPFVNAARNYPSGSARGSGFDLGHALKSSESKATTVLFEMMQKTPWSPVKCTLQELAADFVSRACSTLVGAPRCDLYITCMIRTGVLRALQHSTRFTTTPRLLVRTMASSGPNAPHLPVAERMHTGRAMAQDVWSIYNAANLPADCINLGQGYMNFSPPQWIKDAADVALGTVAGNHYSHPKGRPRLREAIRDHYSPEFPNLGRPLDIETEIIVTSGANEGQYSMFTAFLNPGDEVIMFEPFFDQYLPSVTFNSGVPVYVPLHPPKADRAKPTSAEWTIDFDELRRAITPKSKMIIVNTPHNPVGKVFTRQELEKIAALAEEFNLIVMSDEVYDCLVFDGKEHVRIATLPGMWDRTVTVGSAGKSFAATGWRIGWLIGPPSLIGPTLAATTRIVFCSNSPLQEAAAAGLEQANKRNFFENQRKEYAVRRDILLGAFDKLGLRYTVPQGSYFALVDISKLKIPEDYNYPESLDGRGKDFRASWFIAQEIGVSTIPVSEFYCEEHREIGEAYIRFAFCKDEDTLRRAGERLGRLTKYLA</sequence>
<feature type="compositionally biased region" description="Low complexity" evidence="6">
    <location>
        <begin position="236"/>
        <end position="246"/>
    </location>
</feature>
<dbReference type="InterPro" id="IPR004839">
    <property type="entry name" value="Aminotransferase_I/II_large"/>
</dbReference>
<dbReference type="Gene3D" id="3.90.1150.10">
    <property type="entry name" value="Aspartate Aminotransferase, domain 1"/>
    <property type="match status" value="1"/>
</dbReference>
<dbReference type="InterPro" id="IPR004838">
    <property type="entry name" value="NHTrfase_class1_PyrdxlP-BS"/>
</dbReference>
<dbReference type="CDD" id="cd00609">
    <property type="entry name" value="AAT_like"/>
    <property type="match status" value="1"/>
</dbReference>
<keyword evidence="9" id="KW-1185">Reference proteome</keyword>
<dbReference type="PANTHER" id="PTHR43807:SF20">
    <property type="entry name" value="FI04487P"/>
    <property type="match status" value="1"/>
</dbReference>
<dbReference type="InterPro" id="IPR051326">
    <property type="entry name" value="Kynurenine-oxoglutarate_AT"/>
</dbReference>
<dbReference type="EMBL" id="SSOP01000008">
    <property type="protein sequence ID" value="KAB5595555.1"/>
    <property type="molecule type" value="Genomic_DNA"/>
</dbReference>
<keyword evidence="4 8" id="KW-0808">Transferase</keyword>
<reference evidence="8 9" key="1">
    <citation type="journal article" date="2019" name="Fungal Biol. Biotechnol.">
        <title>Draft genome sequence of fastidious pathogen Ceratobasidium theobromae, which causes vascular-streak dieback in Theobroma cacao.</title>
        <authorList>
            <person name="Ali S.S."/>
            <person name="Asman A."/>
            <person name="Shao J."/>
            <person name="Firmansyah A.P."/>
            <person name="Susilo A.W."/>
            <person name="Rosmana A."/>
            <person name="McMahon P."/>
            <person name="Junaid M."/>
            <person name="Guest D."/>
            <person name="Kheng T.Y."/>
            <person name="Meinhardt L.W."/>
            <person name="Bailey B.A."/>
        </authorList>
    </citation>
    <scope>NUCLEOTIDE SEQUENCE [LARGE SCALE GENOMIC DNA]</scope>
    <source>
        <strain evidence="8 9">CT2</strain>
    </source>
</reference>
<dbReference type="Gene3D" id="3.40.640.10">
    <property type="entry name" value="Type I PLP-dependent aspartate aminotransferase-like (Major domain)"/>
    <property type="match status" value="1"/>
</dbReference>
<dbReference type="GO" id="GO:0005739">
    <property type="term" value="C:mitochondrion"/>
    <property type="evidence" value="ECO:0007669"/>
    <property type="project" value="TreeGrafter"/>
</dbReference>
<dbReference type="InterPro" id="IPR015421">
    <property type="entry name" value="PyrdxlP-dep_Trfase_major"/>
</dbReference>
<dbReference type="AlphaFoldDB" id="A0A5N5QUW7"/>
<dbReference type="GO" id="GO:0003779">
    <property type="term" value="F:actin binding"/>
    <property type="evidence" value="ECO:0007669"/>
    <property type="project" value="InterPro"/>
</dbReference>
<accession>A0A5N5QUW7</accession>
<dbReference type="InterPro" id="IPR003124">
    <property type="entry name" value="WH2_dom"/>
</dbReference>
<feature type="domain" description="WH2" evidence="7">
    <location>
        <begin position="2"/>
        <end position="18"/>
    </location>
</feature>
<protein>
    <submittedName>
        <fullName evidence="8">Aminotransferase</fullName>
    </submittedName>
</protein>
<feature type="compositionally biased region" description="Polar residues" evidence="6">
    <location>
        <begin position="264"/>
        <end position="274"/>
    </location>
</feature>
<comment type="caution">
    <text evidence="8">The sequence shown here is derived from an EMBL/GenBank/DDBJ whole genome shotgun (WGS) entry which is preliminary data.</text>
</comment>
<evidence type="ECO:0000256" key="6">
    <source>
        <dbReference type="SAM" id="MobiDB-lite"/>
    </source>
</evidence>
<dbReference type="GO" id="GO:0030170">
    <property type="term" value="F:pyridoxal phosphate binding"/>
    <property type="evidence" value="ECO:0007669"/>
    <property type="project" value="InterPro"/>
</dbReference>
<dbReference type="Proteomes" id="UP000383932">
    <property type="component" value="Unassembled WGS sequence"/>
</dbReference>
<proteinExistence type="inferred from homology"/>
<comment type="cofactor">
    <cofactor evidence="1">
        <name>pyridoxal 5'-phosphate</name>
        <dbReference type="ChEBI" id="CHEBI:597326"/>
    </cofactor>
</comment>
<feature type="region of interest" description="Disordered" evidence="6">
    <location>
        <begin position="1"/>
        <end position="216"/>
    </location>
</feature>
<dbReference type="FunFam" id="3.40.640.10:FF:000024">
    <property type="entry name" value="Kynurenine--oxoglutarate transaminase 3"/>
    <property type="match status" value="1"/>
</dbReference>